<evidence type="ECO:0000313" key="10">
    <source>
        <dbReference type="EMBL" id="MCW6038501.1"/>
    </source>
</evidence>
<evidence type="ECO:0000256" key="2">
    <source>
        <dbReference type="ARBA" id="ARBA00022670"/>
    </source>
</evidence>
<keyword evidence="11" id="KW-1185">Reference proteome</keyword>
<dbReference type="GO" id="GO:0006508">
    <property type="term" value="P:proteolysis"/>
    <property type="evidence" value="ECO:0007669"/>
    <property type="project" value="UniProtKB-KW"/>
</dbReference>
<feature type="transmembrane region" description="Helical" evidence="8">
    <location>
        <begin position="212"/>
        <end position="229"/>
    </location>
</feature>
<dbReference type="PANTHER" id="PTHR22936">
    <property type="entry name" value="RHOMBOID-RELATED"/>
    <property type="match status" value="1"/>
</dbReference>
<dbReference type="InterPro" id="IPR035952">
    <property type="entry name" value="Rhomboid-like_sf"/>
</dbReference>
<dbReference type="EMBL" id="JAIHOM010000143">
    <property type="protein sequence ID" value="MCW6038501.1"/>
    <property type="molecule type" value="Genomic_DNA"/>
</dbReference>
<feature type="transmembrane region" description="Helical" evidence="8">
    <location>
        <begin position="263"/>
        <end position="285"/>
    </location>
</feature>
<feature type="transmembrane region" description="Helical" evidence="8">
    <location>
        <begin position="52"/>
        <end position="71"/>
    </location>
</feature>
<evidence type="ECO:0000256" key="3">
    <source>
        <dbReference type="ARBA" id="ARBA00022692"/>
    </source>
</evidence>
<evidence type="ECO:0000256" key="8">
    <source>
        <dbReference type="SAM" id="Phobius"/>
    </source>
</evidence>
<accession>A0ABT3LAH7</accession>
<evidence type="ECO:0000256" key="4">
    <source>
        <dbReference type="ARBA" id="ARBA00022801"/>
    </source>
</evidence>
<keyword evidence="3 8" id="KW-0812">Transmembrane</keyword>
<dbReference type="RefSeq" id="WP_265266409.1">
    <property type="nucleotide sequence ID" value="NZ_JAIHOM010000143.1"/>
</dbReference>
<protein>
    <submittedName>
        <fullName evidence="10">Rhomboid family intramembrane serine protease</fullName>
    </submittedName>
</protein>
<feature type="transmembrane region" description="Helical" evidence="8">
    <location>
        <begin position="83"/>
        <end position="102"/>
    </location>
</feature>
<dbReference type="Pfam" id="PF01694">
    <property type="entry name" value="Rhomboid"/>
    <property type="match status" value="1"/>
</dbReference>
<dbReference type="InterPro" id="IPR022764">
    <property type="entry name" value="Peptidase_S54_rhomboid_dom"/>
</dbReference>
<dbReference type="GO" id="GO:0008233">
    <property type="term" value="F:peptidase activity"/>
    <property type="evidence" value="ECO:0007669"/>
    <property type="project" value="UniProtKB-KW"/>
</dbReference>
<keyword evidence="2 10" id="KW-0645">Protease</keyword>
<evidence type="ECO:0000256" key="6">
    <source>
        <dbReference type="ARBA" id="ARBA00022989"/>
    </source>
</evidence>
<evidence type="ECO:0000256" key="1">
    <source>
        <dbReference type="ARBA" id="ARBA00004141"/>
    </source>
</evidence>
<keyword evidence="6 8" id="KW-1133">Transmembrane helix</keyword>
<dbReference type="SUPFAM" id="SSF144091">
    <property type="entry name" value="Rhomboid-like"/>
    <property type="match status" value="1"/>
</dbReference>
<feature type="transmembrane region" description="Helical" evidence="8">
    <location>
        <begin position="108"/>
        <end position="126"/>
    </location>
</feature>
<comment type="subcellular location">
    <subcellularLocation>
        <location evidence="1">Membrane</location>
        <topology evidence="1">Multi-pass membrane protein</topology>
    </subcellularLocation>
</comment>
<gene>
    <name evidence="10" type="ORF">K4A83_19810</name>
</gene>
<proteinExistence type="predicted"/>
<dbReference type="Proteomes" id="UP001526426">
    <property type="component" value="Unassembled WGS sequence"/>
</dbReference>
<feature type="transmembrane region" description="Helical" evidence="8">
    <location>
        <begin position="147"/>
        <end position="169"/>
    </location>
</feature>
<sequence length="286" mass="30884">MKESLPESSEVMSCPVCEQWINRNVSACPHCGCIFWHDEPTTSERWLTHQRFIAIAIGGCTILYIATLILSGSNIGGTGMMNFLAPNTVALVLFGATGAIPVFELGRWWTVLSAAWLHGSLLHIVFNMLWVRDLGAGVGQVYGASRLVVIYTCAAITGAFLSSVAGVYLLDAPALFHGAQLSVGASGAIFGLFGALVSYGQKMRNPNLRRKALSYAVVLFVFGVIMPNVDNWGHLGGFLGGYILTQLPGFHPEDRWGRWGEGIAIACLLLTLASVIVSVLDILVWR</sequence>
<organism evidence="10 11">
    <name type="scientific">Spirulina subsalsa FACHB-351</name>
    <dbReference type="NCBI Taxonomy" id="234711"/>
    <lineage>
        <taxon>Bacteria</taxon>
        <taxon>Bacillati</taxon>
        <taxon>Cyanobacteriota</taxon>
        <taxon>Cyanophyceae</taxon>
        <taxon>Spirulinales</taxon>
        <taxon>Spirulinaceae</taxon>
        <taxon>Spirulina</taxon>
    </lineage>
</organism>
<name>A0ABT3LAH7_9CYAN</name>
<evidence type="ECO:0000313" key="11">
    <source>
        <dbReference type="Proteomes" id="UP001526426"/>
    </source>
</evidence>
<feature type="domain" description="Peptidase S54 rhomboid" evidence="9">
    <location>
        <begin position="106"/>
        <end position="245"/>
    </location>
</feature>
<evidence type="ECO:0000256" key="7">
    <source>
        <dbReference type="ARBA" id="ARBA00023136"/>
    </source>
</evidence>
<dbReference type="PANTHER" id="PTHR22936:SF69">
    <property type="entry name" value="RHOMBOID-LIKE PROTEIN"/>
    <property type="match status" value="1"/>
</dbReference>
<keyword evidence="4" id="KW-0378">Hydrolase</keyword>
<evidence type="ECO:0000259" key="9">
    <source>
        <dbReference type="Pfam" id="PF01694"/>
    </source>
</evidence>
<dbReference type="InterPro" id="IPR002610">
    <property type="entry name" value="Peptidase_S54_rhomboid-like"/>
</dbReference>
<comment type="caution">
    <text evidence="10">The sequence shown here is derived from an EMBL/GenBank/DDBJ whole genome shotgun (WGS) entry which is preliminary data.</text>
</comment>
<keyword evidence="5" id="KW-0720">Serine protease</keyword>
<keyword evidence="7 8" id="KW-0472">Membrane</keyword>
<evidence type="ECO:0000256" key="5">
    <source>
        <dbReference type="ARBA" id="ARBA00022825"/>
    </source>
</evidence>
<dbReference type="Gene3D" id="1.20.1540.10">
    <property type="entry name" value="Rhomboid-like"/>
    <property type="match status" value="1"/>
</dbReference>
<feature type="transmembrane region" description="Helical" evidence="8">
    <location>
        <begin position="181"/>
        <end position="200"/>
    </location>
</feature>
<reference evidence="10 11" key="1">
    <citation type="submission" date="2021-08" db="EMBL/GenBank/DDBJ databases">
        <title>Draft genome sequence of Spirulina subsalsa with high tolerance to salinity and hype-accumulation of phycocyanin.</title>
        <authorList>
            <person name="Pei H."/>
            <person name="Jiang L."/>
        </authorList>
    </citation>
    <scope>NUCLEOTIDE SEQUENCE [LARGE SCALE GENOMIC DNA]</scope>
    <source>
        <strain evidence="10 11">FACHB-351</strain>
    </source>
</reference>